<keyword evidence="1" id="KW-0694">RNA-binding</keyword>
<evidence type="ECO:0000313" key="4">
    <source>
        <dbReference type="Proteomes" id="UP000007635"/>
    </source>
</evidence>
<dbReference type="Pfam" id="PF18360">
    <property type="entry name" value="hnRNP_Q_AcD"/>
    <property type="match status" value="1"/>
</dbReference>
<accession>A0AAQ4R4U3</accession>
<keyword evidence="4" id="KW-1185">Reference proteome</keyword>
<dbReference type="Proteomes" id="UP000007635">
    <property type="component" value="Chromosome X"/>
</dbReference>
<protein>
    <submittedName>
        <fullName evidence="3">Heterogeneous nuclear ribonucleoprotein R</fullName>
    </submittedName>
</protein>
<dbReference type="InterPro" id="IPR041337">
    <property type="entry name" value="hnRNP_Q_AcD"/>
</dbReference>
<reference evidence="3 4" key="1">
    <citation type="journal article" date="2021" name="G3 (Bethesda)">
        <title>Improved contiguity of the threespine stickleback genome using long-read sequencing.</title>
        <authorList>
            <person name="Nath S."/>
            <person name="Shaw D.E."/>
            <person name="White M.A."/>
        </authorList>
    </citation>
    <scope>NUCLEOTIDE SEQUENCE [LARGE SCALE GENOMIC DNA]</scope>
    <source>
        <strain evidence="3 4">Lake Benthic</strain>
    </source>
</reference>
<dbReference type="SUPFAM" id="SSF54928">
    <property type="entry name" value="RNA-binding domain, RBD"/>
    <property type="match status" value="1"/>
</dbReference>
<evidence type="ECO:0000259" key="2">
    <source>
        <dbReference type="Pfam" id="PF18360"/>
    </source>
</evidence>
<dbReference type="FunFam" id="3.30.70.330:FF:000024">
    <property type="entry name" value="Heterogeneous nuclear ribonucleoprotein q isoform"/>
    <property type="match status" value="1"/>
</dbReference>
<dbReference type="InterPro" id="IPR012677">
    <property type="entry name" value="Nucleotide-bd_a/b_plait_sf"/>
</dbReference>
<dbReference type="Gene3D" id="3.30.70.330">
    <property type="match status" value="1"/>
</dbReference>
<evidence type="ECO:0000313" key="3">
    <source>
        <dbReference type="Ensembl" id="ENSGACP00000058676.1"/>
    </source>
</evidence>
<dbReference type="GO" id="GO:0003723">
    <property type="term" value="F:RNA binding"/>
    <property type="evidence" value="ECO:0007669"/>
    <property type="project" value="UniProtKB-KW"/>
</dbReference>
<proteinExistence type="predicted"/>
<dbReference type="GeneTree" id="ENSGT00940000153511"/>
<dbReference type="PANTHER" id="PTHR21245">
    <property type="entry name" value="HETEROGENEOUS NUCLEAR RIBONUCLEOPROTEIN"/>
    <property type="match status" value="1"/>
</dbReference>
<name>A0AAQ4R4U3_GASAC</name>
<organism evidence="3 4">
    <name type="scientific">Gasterosteus aculeatus aculeatus</name>
    <name type="common">three-spined stickleback</name>
    <dbReference type="NCBI Taxonomy" id="481459"/>
    <lineage>
        <taxon>Eukaryota</taxon>
        <taxon>Metazoa</taxon>
        <taxon>Chordata</taxon>
        <taxon>Craniata</taxon>
        <taxon>Vertebrata</taxon>
        <taxon>Euteleostomi</taxon>
        <taxon>Actinopterygii</taxon>
        <taxon>Neopterygii</taxon>
        <taxon>Teleostei</taxon>
        <taxon>Neoteleostei</taxon>
        <taxon>Acanthomorphata</taxon>
        <taxon>Eupercaria</taxon>
        <taxon>Perciformes</taxon>
        <taxon>Cottioidei</taxon>
        <taxon>Gasterosteales</taxon>
        <taxon>Gasterosteidae</taxon>
        <taxon>Gasterosteus</taxon>
    </lineage>
</organism>
<reference evidence="3" key="3">
    <citation type="submission" date="2025-09" db="UniProtKB">
        <authorList>
            <consortium name="Ensembl"/>
        </authorList>
    </citation>
    <scope>IDENTIFICATION</scope>
</reference>
<sequence>MAAAEVNGSSAPVKEEEEPMDVTATHTENYQTLVDAGLPQKVAESLDNIFQTGLVEYVDLDERAIDALREFNEEGALTVLQQFKESDLSHVQNKSAFLCGVMKTYRQREKQGSKVQESTKGPDETKIKALLERTGYTLDVTTGQRKYGGPPPEDVFKGIQPGIGTEVFVGKIPRDLYEDELVPLFESAGPIWDLRLMMDPLSEKLLSLHLLKKTSVIRMIDMTTFGKLDVMFFFIAQRVSRR</sequence>
<dbReference type="AlphaFoldDB" id="A0AAQ4R4U3"/>
<dbReference type="Ensembl" id="ENSGACT00000041888.1">
    <property type="protein sequence ID" value="ENSGACP00000058676.1"/>
    <property type="gene ID" value="ENSGACG00000003202.2"/>
</dbReference>
<dbReference type="InterPro" id="IPR035979">
    <property type="entry name" value="RBD_domain_sf"/>
</dbReference>
<evidence type="ECO:0000256" key="1">
    <source>
        <dbReference type="ARBA" id="ARBA00022884"/>
    </source>
</evidence>
<reference evidence="3" key="2">
    <citation type="submission" date="2025-08" db="UniProtKB">
        <authorList>
            <consortium name="Ensembl"/>
        </authorList>
    </citation>
    <scope>IDENTIFICATION</scope>
</reference>
<feature type="domain" description="Heterogeneous nuclear ribonucleoprotein Q acidic" evidence="2">
    <location>
        <begin position="37"/>
        <end position="106"/>
    </location>
</feature>
<dbReference type="CDD" id="cd21067">
    <property type="entry name" value="NURR_hnRNPR"/>
    <property type="match status" value="1"/>
</dbReference>